<dbReference type="InterPro" id="IPR028978">
    <property type="entry name" value="Chorismate_lyase_/UTRA_dom_sf"/>
</dbReference>
<dbReference type="InterPro" id="IPR002800">
    <property type="entry name" value="Rv2949c-like"/>
</dbReference>
<dbReference type="OrthoDB" id="6297849at2"/>
<protein>
    <submittedName>
        <fullName evidence="1">DUF98 domain-containing protein</fullName>
    </submittedName>
</protein>
<dbReference type="SUPFAM" id="SSF64288">
    <property type="entry name" value="Chorismate lyase-like"/>
    <property type="match status" value="1"/>
</dbReference>
<reference evidence="2" key="1">
    <citation type="submission" date="2016-12" db="EMBL/GenBank/DDBJ databases">
        <title>Complete Genome Sequence of Beggiatoa leptomitiformis D-401.</title>
        <authorList>
            <person name="Fomenkov A."/>
            <person name="Vincze T."/>
            <person name="Grabovich M."/>
            <person name="Anton B.P."/>
            <person name="Dubinina G."/>
            <person name="Orlova M."/>
            <person name="Belousova E."/>
            <person name="Roberts R.J."/>
        </authorList>
    </citation>
    <scope>NUCLEOTIDE SEQUENCE [LARGE SCALE GENOMIC DNA]</scope>
    <source>
        <strain evidence="2">D-401</strain>
    </source>
</reference>
<dbReference type="Pfam" id="PF01947">
    <property type="entry name" value="Rv2949c-like"/>
    <property type="match status" value="1"/>
</dbReference>
<proteinExistence type="predicted"/>
<accession>A0A2N9YBF2</accession>
<gene>
    <name evidence="1" type="ORF">BLE401_03165</name>
</gene>
<dbReference type="EMBL" id="CP018889">
    <property type="protein sequence ID" value="AUI67795.1"/>
    <property type="molecule type" value="Genomic_DNA"/>
</dbReference>
<name>A0A2N9YBF2_9GAMM</name>
<dbReference type="AlphaFoldDB" id="A0A2N9YBF2"/>
<evidence type="ECO:0000313" key="1">
    <source>
        <dbReference type="EMBL" id="AUI67795.1"/>
    </source>
</evidence>
<dbReference type="RefSeq" id="WP_062148753.1">
    <property type="nucleotide sequence ID" value="NZ_CP012373.2"/>
</dbReference>
<dbReference type="STRING" id="288004.AL038_02885"/>
<sequence>MCAEDWDNPERYLPSAYSERVTIMQDALTLTKLSPFQRILLITDGTLTELLEAYLQEPIIVIKLAETMLDSTEAIPALEINIGQKIIKRDILLQGKETGKNWLYAESVIVPDRLEASFREQLLGSKTPIGKLWLAHRLETFKEKLTFTAEPAGELADFFKVVTTDTLLSRTYRVFSQRLAIMMITEKFPQQFYL</sequence>
<organism evidence="1 2">
    <name type="scientific">Beggiatoa leptomitoformis</name>
    <dbReference type="NCBI Taxonomy" id="288004"/>
    <lineage>
        <taxon>Bacteria</taxon>
        <taxon>Pseudomonadati</taxon>
        <taxon>Pseudomonadota</taxon>
        <taxon>Gammaproteobacteria</taxon>
        <taxon>Thiotrichales</taxon>
        <taxon>Thiotrichaceae</taxon>
        <taxon>Beggiatoa</taxon>
    </lineage>
</organism>
<dbReference type="Gene3D" id="3.40.1410.10">
    <property type="entry name" value="Chorismate lyase-like"/>
    <property type="match status" value="1"/>
</dbReference>
<keyword evidence="2" id="KW-1185">Reference proteome</keyword>
<evidence type="ECO:0000313" key="2">
    <source>
        <dbReference type="Proteomes" id="UP000234271"/>
    </source>
</evidence>
<dbReference type="Proteomes" id="UP000234271">
    <property type="component" value="Chromosome"/>
</dbReference>